<dbReference type="PANTHER" id="PTHR34985:SF1">
    <property type="entry name" value="SLR0554 PROTEIN"/>
    <property type="match status" value="1"/>
</dbReference>
<dbReference type="Proteomes" id="UP000033047">
    <property type="component" value="Unassembled WGS sequence"/>
</dbReference>
<dbReference type="PANTHER" id="PTHR34985">
    <property type="entry name" value="SLR0554 PROTEIN"/>
    <property type="match status" value="1"/>
</dbReference>
<evidence type="ECO:0000313" key="3">
    <source>
        <dbReference type="EMBL" id="KKB48033.1"/>
    </source>
</evidence>
<dbReference type="STRING" id="927665.HMPREF1535_04259"/>
<proteinExistence type="predicted"/>
<evidence type="ECO:0000259" key="2">
    <source>
        <dbReference type="Pfam" id="PF08800"/>
    </source>
</evidence>
<dbReference type="EMBL" id="AQHV01000023">
    <property type="protein sequence ID" value="KKB48033.1"/>
    <property type="molecule type" value="Genomic_DNA"/>
</dbReference>
<organism evidence="3 4">
    <name type="scientific">Parabacteroides goldsteinii DSM 19448 = WAL 12034</name>
    <dbReference type="NCBI Taxonomy" id="927665"/>
    <lineage>
        <taxon>Bacteria</taxon>
        <taxon>Pseudomonadati</taxon>
        <taxon>Bacteroidota</taxon>
        <taxon>Bacteroidia</taxon>
        <taxon>Bacteroidales</taxon>
        <taxon>Tannerellaceae</taxon>
        <taxon>Parabacteroides</taxon>
    </lineage>
</organism>
<feature type="domain" description="Virulence-associated protein E-like" evidence="1">
    <location>
        <begin position="407"/>
        <end position="622"/>
    </location>
</feature>
<dbReference type="Pfam" id="PF08800">
    <property type="entry name" value="BT4734-like_N"/>
    <property type="match status" value="1"/>
</dbReference>
<dbReference type="Pfam" id="PF05272">
    <property type="entry name" value="VapE-like_dom"/>
    <property type="match status" value="1"/>
</dbReference>
<dbReference type="HOGENOM" id="CLU_024375_3_1_10"/>
<evidence type="ECO:0000313" key="4">
    <source>
        <dbReference type="Proteomes" id="UP000033047"/>
    </source>
</evidence>
<name>A0A0F5IRE0_9BACT</name>
<evidence type="ECO:0000259" key="1">
    <source>
        <dbReference type="Pfam" id="PF05272"/>
    </source>
</evidence>
<dbReference type="PATRIC" id="fig|927665.4.peg.4373"/>
<accession>A0A0F5IRE0</accession>
<protein>
    <submittedName>
        <fullName evidence="3">Uncharacterized protein</fullName>
    </submittedName>
</protein>
<gene>
    <name evidence="3" type="ORF">HMPREF1535_04259</name>
</gene>
<dbReference type="InterPro" id="IPR014907">
    <property type="entry name" value="BT4734-like_N"/>
</dbReference>
<comment type="caution">
    <text evidence="3">The sequence shown here is derived from an EMBL/GenBank/DDBJ whole genome shotgun (WGS) entry which is preliminary data.</text>
</comment>
<sequence>MIQNTIPFQPSRFASLRATTPVPVSWETIVNELTGPFHKAQTELYRQTIARLHQAEQDNDNLLLPKLKAEKEQIKQTQPAFIASVSLTGGRTSAHVTGYSGFIMVDIDDIPPGQFTEILVRIKADPHTFLAHTTISGVGIRVFVRMENAATKHDFLLAWKAVNEYYAGLSGIGYDFKCKNPTRMSVICHDPDTLYRPDALCFPLPDEQTGKQTSKVEKRGRKPSVSRAALTVRRLVEQEGIAYEAHSHNDYICRCLYWMNRFGIPEKEATAWALDTFADYDAASVRSTAKSCYALTAEHATQKLRKFEQTVAGGTTRARGCASVEEMERFIDGYMEIRRNRLTQQAEIRLQGSSEWQRMTDTIENSLWRAMQKEGINADLSRLHTLLTSDFVPEYHPLTDYLNTLPPWDGTSDPIGKLAAMVHTTDNSPEKFASYFRRWLVGMLAGALDERTVNHVIFVLIGRQGSYKTSFMQNLLPPCLRRYFTTKTNSQRLGKDDLLTLSEFLLVNFEEIDTMRPTELNQLKAMTTALYIDERLPYGRNKVRLPHVASFCATGNNPLFLTDDTGNRRWLVFEVADIDSPWEHPIDHDAVYAQAKALLDSGFRYWFQGEEIDELNRRNRRFETPNPARELILAFYRKPYGLEKGRYITASQIVARFGNSIRLTTGQVGRIMKELGFENLHTRNGNFWLVAERTTDEITTILPEPQEEEKNGG</sequence>
<feature type="domain" description="BT4734-like N-terminal" evidence="2">
    <location>
        <begin position="74"/>
        <end position="195"/>
    </location>
</feature>
<dbReference type="AlphaFoldDB" id="A0A0F5IRE0"/>
<dbReference type="InterPro" id="IPR007936">
    <property type="entry name" value="VapE-like_dom"/>
</dbReference>
<dbReference type="RefSeq" id="WP_046147345.1">
    <property type="nucleotide sequence ID" value="NZ_KQ033913.1"/>
</dbReference>
<reference evidence="3 4" key="1">
    <citation type="submission" date="2013-04" db="EMBL/GenBank/DDBJ databases">
        <title>The Genome Sequence of Parabacteroides goldsteinii DSM 19448.</title>
        <authorList>
            <consortium name="The Broad Institute Genomics Platform"/>
            <person name="Earl A."/>
            <person name="Ward D."/>
            <person name="Feldgarden M."/>
            <person name="Gevers D."/>
            <person name="Martens E."/>
            <person name="Sakamoto M."/>
            <person name="Benno Y."/>
            <person name="Song Y."/>
            <person name="Liu C."/>
            <person name="Lee J."/>
            <person name="Bolanos M."/>
            <person name="Vaisanen M.L."/>
            <person name="Finegold S.M."/>
            <person name="Walker B."/>
            <person name="Young S."/>
            <person name="Zeng Q."/>
            <person name="Gargeya S."/>
            <person name="Fitzgerald M."/>
            <person name="Haas B."/>
            <person name="Abouelleil A."/>
            <person name="Allen A.W."/>
            <person name="Alvarado L."/>
            <person name="Arachchi H.M."/>
            <person name="Berlin A.M."/>
            <person name="Chapman S.B."/>
            <person name="Gainer-Dewar J."/>
            <person name="Goldberg J."/>
            <person name="Griggs A."/>
            <person name="Gujja S."/>
            <person name="Hansen M."/>
            <person name="Howarth C."/>
            <person name="Imamovic A."/>
            <person name="Ireland A."/>
            <person name="Larimer J."/>
            <person name="McCowan C."/>
            <person name="Murphy C."/>
            <person name="Pearson M."/>
            <person name="Poon T.W."/>
            <person name="Priest M."/>
            <person name="Roberts A."/>
            <person name="Saif S."/>
            <person name="Shea T."/>
            <person name="Sisk P."/>
            <person name="Sykes S."/>
            <person name="Wortman J."/>
            <person name="Nusbaum C."/>
            <person name="Birren B."/>
        </authorList>
    </citation>
    <scope>NUCLEOTIDE SEQUENCE [LARGE SCALE GENOMIC DNA]</scope>
    <source>
        <strain evidence="3 4">DSM 19448</strain>
    </source>
</reference>